<dbReference type="InterPro" id="IPR002999">
    <property type="entry name" value="Tudor"/>
</dbReference>
<dbReference type="SMART" id="SM00333">
    <property type="entry name" value="TUDOR"/>
    <property type="match status" value="2"/>
</dbReference>
<dbReference type="PANTHER" id="PTHR22948:SF29">
    <property type="entry name" value="FI02030P-RELATED"/>
    <property type="match status" value="1"/>
</dbReference>
<accession>A0AAW2I8G8</accession>
<feature type="region of interest" description="Disordered" evidence="1">
    <location>
        <begin position="103"/>
        <end position="138"/>
    </location>
</feature>
<dbReference type="GO" id="GO:0005737">
    <property type="term" value="C:cytoplasm"/>
    <property type="evidence" value="ECO:0007669"/>
    <property type="project" value="UniProtKB-ARBA"/>
</dbReference>
<feature type="compositionally biased region" description="Basic and acidic residues" evidence="1">
    <location>
        <begin position="127"/>
        <end position="138"/>
    </location>
</feature>
<organism evidence="3">
    <name type="scientific">Menopon gallinae</name>
    <name type="common">poultry shaft louse</name>
    <dbReference type="NCBI Taxonomy" id="328185"/>
    <lineage>
        <taxon>Eukaryota</taxon>
        <taxon>Metazoa</taxon>
        <taxon>Ecdysozoa</taxon>
        <taxon>Arthropoda</taxon>
        <taxon>Hexapoda</taxon>
        <taxon>Insecta</taxon>
        <taxon>Pterygota</taxon>
        <taxon>Neoptera</taxon>
        <taxon>Paraneoptera</taxon>
        <taxon>Psocodea</taxon>
        <taxon>Troctomorpha</taxon>
        <taxon>Phthiraptera</taxon>
        <taxon>Amblycera</taxon>
        <taxon>Menoponidae</taxon>
        <taxon>Menopon</taxon>
    </lineage>
</organism>
<name>A0AAW2I8G8_9NEOP</name>
<evidence type="ECO:0000256" key="1">
    <source>
        <dbReference type="SAM" id="MobiDB-lite"/>
    </source>
</evidence>
<gene>
    <name evidence="3" type="ORF">PYX00_000050</name>
</gene>
<reference evidence="3" key="1">
    <citation type="journal article" date="2024" name="Gigascience">
        <title>Chromosome-level genome of the poultry shaft louse Menopon gallinae provides insight into the host-switching and adaptive evolution of parasitic lice.</title>
        <authorList>
            <person name="Xu Y."/>
            <person name="Ma L."/>
            <person name="Liu S."/>
            <person name="Liang Y."/>
            <person name="Liu Q."/>
            <person name="He Z."/>
            <person name="Tian L."/>
            <person name="Duan Y."/>
            <person name="Cai W."/>
            <person name="Li H."/>
            <person name="Song F."/>
        </authorList>
    </citation>
    <scope>NUCLEOTIDE SEQUENCE</scope>
    <source>
        <strain evidence="3">Cailab_2023a</strain>
    </source>
</reference>
<feature type="domain" description="Tudor" evidence="2">
    <location>
        <begin position="539"/>
        <end position="597"/>
    </location>
</feature>
<evidence type="ECO:0000313" key="3">
    <source>
        <dbReference type="EMBL" id="KAL0278143.1"/>
    </source>
</evidence>
<sequence>MALHARVDSLQLLTAELVKQIKFVQSNTVTLLKICMNKVQRLNRAQDRETFLQGFIPNYRYLTRSVRTFSEINYSLSCLTSDELLRNLGATLLDVGIGDARDFGAGADGPPGADSGRSSRRPRPRRGRNEEARTEDLYRGPCRNFTALSTQILEEAAASDARIGLYFDNEPAPLAENNTPNSAEAFSEAVPELPYKEATPQPRSSPPTFEDFSEFGAYAILPNELEQLNAGTHAETDNVPAEMHLPHQTHADSPADIYIRPLEFDRSEGSVHDARLVHLVSPSEFYVHVSCEDMQWTVELESKLDSWKSMNALLTDIYGTGVSLPPGFERTLARRILGNYAIATDVNGSASRVRIVDWEGDGSCDRVKVFFVDRGNFCDWPLSLLHPMPAALAAYPALAERCYMPFVRPRNSTLEWTERDRINFELFLEGAETPGAFRIEVVESTQELGLGVLVVMPDTNLCINEKLIWWGLVSEVERTSRYMPLFAPGDFVYVKVICYFGVNKLLCVKDYEKTNEEDILAKITALLSEWNGDRTVPKAAKIGDIVLGKFKNGVWYRMKTLGVGKRGYVKVQFLDYGYIDTIPEANVRELLGKHLEYPFQMMKCILEDVDRRPDDSDTVTARSNLLRKIESGEIKIQIVSVVCEAPPTYRVTIVERANQDAEGRTNSVAVAAASTKPRGKK</sequence>
<dbReference type="Pfam" id="PF00567">
    <property type="entry name" value="TUDOR"/>
    <property type="match status" value="2"/>
</dbReference>
<dbReference type="PROSITE" id="PS50304">
    <property type="entry name" value="TUDOR"/>
    <property type="match status" value="1"/>
</dbReference>
<dbReference type="AlphaFoldDB" id="A0AAW2I8G8"/>
<evidence type="ECO:0000259" key="2">
    <source>
        <dbReference type="PROSITE" id="PS50304"/>
    </source>
</evidence>
<dbReference type="InterPro" id="IPR050621">
    <property type="entry name" value="Tudor_domain_containing"/>
</dbReference>
<comment type="caution">
    <text evidence="3">The sequence shown here is derived from an EMBL/GenBank/DDBJ whole genome shotgun (WGS) entry which is preliminary data.</text>
</comment>
<proteinExistence type="predicted"/>
<protein>
    <recommendedName>
        <fullName evidence="2">Tudor domain-containing protein</fullName>
    </recommendedName>
</protein>
<dbReference type="SUPFAM" id="SSF63748">
    <property type="entry name" value="Tudor/PWWP/MBT"/>
    <property type="match status" value="2"/>
</dbReference>
<dbReference type="Gene3D" id="2.40.50.90">
    <property type="match status" value="1"/>
</dbReference>
<dbReference type="InterPro" id="IPR035437">
    <property type="entry name" value="SNase_OB-fold_sf"/>
</dbReference>
<feature type="compositionally biased region" description="Low complexity" evidence="1">
    <location>
        <begin position="103"/>
        <end position="116"/>
    </location>
</feature>
<dbReference type="EMBL" id="JARGDH010000001">
    <property type="protein sequence ID" value="KAL0278143.1"/>
    <property type="molecule type" value="Genomic_DNA"/>
</dbReference>
<dbReference type="PANTHER" id="PTHR22948">
    <property type="entry name" value="TUDOR DOMAIN CONTAINING PROTEIN"/>
    <property type="match status" value="1"/>
</dbReference>
<dbReference type="Gene3D" id="2.30.30.140">
    <property type="match status" value="2"/>
</dbReference>